<evidence type="ECO:0000256" key="2">
    <source>
        <dbReference type="ARBA" id="ARBA00023125"/>
    </source>
</evidence>
<accession>A0A327MPR5</accession>
<dbReference type="PRINTS" id="PR00032">
    <property type="entry name" value="HTHARAC"/>
</dbReference>
<evidence type="ECO:0000259" key="4">
    <source>
        <dbReference type="PROSITE" id="PS01124"/>
    </source>
</evidence>
<dbReference type="GO" id="GO:0003700">
    <property type="term" value="F:DNA-binding transcription factor activity"/>
    <property type="evidence" value="ECO:0007669"/>
    <property type="project" value="InterPro"/>
</dbReference>
<dbReference type="Gene3D" id="1.10.10.60">
    <property type="entry name" value="Homeodomain-like"/>
    <property type="match status" value="2"/>
</dbReference>
<dbReference type="Pfam" id="PF12833">
    <property type="entry name" value="HTH_18"/>
    <property type="match status" value="1"/>
</dbReference>
<reference evidence="5 6" key="1">
    <citation type="submission" date="2018-06" db="EMBL/GenBank/DDBJ databases">
        <authorList>
            <person name="Zhirakovskaya E."/>
        </authorList>
    </citation>
    <scope>NUCLEOTIDE SEQUENCE [LARGE SCALE GENOMIC DNA]</scope>
    <source>
        <strain evidence="5 6">LY3</strain>
    </source>
</reference>
<evidence type="ECO:0000256" key="3">
    <source>
        <dbReference type="ARBA" id="ARBA00023163"/>
    </source>
</evidence>
<dbReference type="SUPFAM" id="SSF46689">
    <property type="entry name" value="Homeodomain-like"/>
    <property type="match status" value="2"/>
</dbReference>
<sequence>MMTSPVHTYEMRQRSDHADFYIRDQLGRPALTSAHKHDYFQIQLNLGGDTRQHIGGAVRSFPTRAVAFILPHRLHLIPHPRDSQFVLINFTQQFLLPQLSCDALDLEDASVELYPELAPFLFQEHLDFILNEAGFEEAVGLLTAMQKYDAQRGFGATARLRGLLLQLIGMVCELYGSDLQLLSARGSVRQGRRDALGRVRAYLREHLHEPSITLKDVAEAVFLSPNYLTHLLRKETGRSFSHLLLDRRMALARTLLLHSNDSVGQIASACGFADESYFSRCFRKVHGLPPGQYRRAEARSSLR</sequence>
<dbReference type="PROSITE" id="PS01124">
    <property type="entry name" value="HTH_ARAC_FAMILY_2"/>
    <property type="match status" value="1"/>
</dbReference>
<dbReference type="GO" id="GO:0009893">
    <property type="term" value="P:positive regulation of metabolic process"/>
    <property type="evidence" value="ECO:0007669"/>
    <property type="project" value="UniProtKB-ARBA"/>
</dbReference>
<feature type="domain" description="HTH araC/xylS-type" evidence="4">
    <location>
        <begin position="197"/>
        <end position="296"/>
    </location>
</feature>
<evidence type="ECO:0000313" key="5">
    <source>
        <dbReference type="EMBL" id="RAI64877.1"/>
    </source>
</evidence>
<dbReference type="Proteomes" id="UP000249493">
    <property type="component" value="Unassembled WGS sequence"/>
</dbReference>
<dbReference type="PANTHER" id="PTHR43280">
    <property type="entry name" value="ARAC-FAMILY TRANSCRIPTIONAL REGULATOR"/>
    <property type="match status" value="1"/>
</dbReference>
<comment type="caution">
    <text evidence="5">The sequence shown here is derived from an EMBL/GenBank/DDBJ whole genome shotgun (WGS) entry which is preliminary data.</text>
</comment>
<dbReference type="InterPro" id="IPR020449">
    <property type="entry name" value="Tscrpt_reg_AraC-type_HTH"/>
</dbReference>
<evidence type="ECO:0000256" key="1">
    <source>
        <dbReference type="ARBA" id="ARBA00023015"/>
    </source>
</evidence>
<dbReference type="GO" id="GO:0043565">
    <property type="term" value="F:sequence-specific DNA binding"/>
    <property type="evidence" value="ECO:0007669"/>
    <property type="project" value="InterPro"/>
</dbReference>
<protein>
    <submittedName>
        <fullName evidence="5">AraC family transcriptional regulator</fullName>
    </submittedName>
</protein>
<dbReference type="PROSITE" id="PS00041">
    <property type="entry name" value="HTH_ARAC_FAMILY_1"/>
    <property type="match status" value="1"/>
</dbReference>
<dbReference type="InterPro" id="IPR009057">
    <property type="entry name" value="Homeodomain-like_sf"/>
</dbReference>
<dbReference type="AlphaFoldDB" id="A0A327MPR5"/>
<proteinExistence type="predicted"/>
<dbReference type="SMART" id="SM00342">
    <property type="entry name" value="HTH_ARAC"/>
    <property type="match status" value="1"/>
</dbReference>
<keyword evidence="1" id="KW-0805">Transcription regulation</keyword>
<dbReference type="PANTHER" id="PTHR43280:SF2">
    <property type="entry name" value="HTH-TYPE TRANSCRIPTIONAL REGULATOR EXSA"/>
    <property type="match status" value="1"/>
</dbReference>
<name>A0A327MPR5_PSEFL</name>
<dbReference type="InterPro" id="IPR018060">
    <property type="entry name" value="HTH_AraC"/>
</dbReference>
<organism evidence="5 6">
    <name type="scientific">Pseudomonas fluorescens</name>
    <dbReference type="NCBI Taxonomy" id="294"/>
    <lineage>
        <taxon>Bacteria</taxon>
        <taxon>Pseudomonadati</taxon>
        <taxon>Pseudomonadota</taxon>
        <taxon>Gammaproteobacteria</taxon>
        <taxon>Pseudomonadales</taxon>
        <taxon>Pseudomonadaceae</taxon>
        <taxon>Pseudomonas</taxon>
    </lineage>
</organism>
<gene>
    <name evidence="5" type="ORF">DOZ80_25615</name>
</gene>
<keyword evidence="2" id="KW-0238">DNA-binding</keyword>
<dbReference type="EMBL" id="QLIN01000014">
    <property type="protein sequence ID" value="RAI64877.1"/>
    <property type="molecule type" value="Genomic_DNA"/>
</dbReference>
<dbReference type="InterPro" id="IPR018062">
    <property type="entry name" value="HTH_AraC-typ_CS"/>
</dbReference>
<evidence type="ECO:0000313" key="6">
    <source>
        <dbReference type="Proteomes" id="UP000249493"/>
    </source>
</evidence>
<keyword evidence="3" id="KW-0804">Transcription</keyword>